<proteinExistence type="predicted"/>
<dbReference type="AlphaFoldDB" id="A0A0A2HF35"/>
<dbReference type="InterPro" id="IPR002888">
    <property type="entry name" value="2Fe-2S-bd"/>
</dbReference>
<evidence type="ECO:0000256" key="3">
    <source>
        <dbReference type="ARBA" id="ARBA00023002"/>
    </source>
</evidence>
<dbReference type="Gene3D" id="1.10.150.120">
    <property type="entry name" value="[2Fe-2S]-binding domain"/>
    <property type="match status" value="1"/>
</dbReference>
<reference evidence="7 9" key="2">
    <citation type="submission" date="2019-02" db="EMBL/GenBank/DDBJ databases">
        <title>Genome sequencing of Clostridium botulinum clinical isolates.</title>
        <authorList>
            <person name="Brunt J."/>
            <person name="Van Vliet A.H.M."/>
            <person name="Stringer S.C."/>
            <person name="Grant K.A."/>
            <person name="Carter A.C."/>
            <person name="Peck M.W."/>
        </authorList>
    </citation>
    <scope>NUCLEOTIDE SEQUENCE [LARGE SCALE GENOMIC DNA]</scope>
    <source>
        <strain evidence="7 9">H142660711</strain>
    </source>
</reference>
<dbReference type="GO" id="GO:0046872">
    <property type="term" value="F:metal ion binding"/>
    <property type="evidence" value="ECO:0007669"/>
    <property type="project" value="UniProtKB-KW"/>
</dbReference>
<name>A0A0A2HF35_CLOBO</name>
<organism evidence="7 9">
    <name type="scientific">Clostridium botulinum</name>
    <dbReference type="NCBI Taxonomy" id="1491"/>
    <lineage>
        <taxon>Bacteria</taxon>
        <taxon>Bacillati</taxon>
        <taxon>Bacillota</taxon>
        <taxon>Clostridia</taxon>
        <taxon>Eubacteriales</taxon>
        <taxon>Clostridiaceae</taxon>
        <taxon>Clostridium</taxon>
    </lineage>
</organism>
<dbReference type="Proteomes" id="UP000663464">
    <property type="component" value="Chromosome"/>
</dbReference>
<dbReference type="Proteomes" id="UP000473887">
    <property type="component" value="Unassembled WGS sequence"/>
</dbReference>
<dbReference type="EMBL" id="CP069280">
    <property type="protein sequence ID" value="QRI52758.1"/>
    <property type="molecule type" value="Genomic_DNA"/>
</dbReference>
<evidence type="ECO:0000313" key="7">
    <source>
        <dbReference type="EMBL" id="NEZ91514.1"/>
    </source>
</evidence>
<evidence type="ECO:0000259" key="6">
    <source>
        <dbReference type="PROSITE" id="PS51085"/>
    </source>
</evidence>
<dbReference type="InterPro" id="IPR051452">
    <property type="entry name" value="Diverse_Oxidoreductases"/>
</dbReference>
<keyword evidence="2" id="KW-0479">Metal-binding</keyword>
<dbReference type="InterPro" id="IPR036010">
    <property type="entry name" value="2Fe-2S_ferredoxin-like_sf"/>
</dbReference>
<dbReference type="InterPro" id="IPR036884">
    <property type="entry name" value="2Fe-2S-bd_dom_sf"/>
</dbReference>
<accession>A0A0A2HF35</accession>
<sequence length="162" mass="17725">MMEVLGKTIITLNINGEYKEVVAKPSDILLHTLRNELGLTGAKPSCENGDCGACTILVDGWPIKSCLMLTVEAIGKKIVTVEGLKNAPIQKAFVDNWGFQCGYCTSGFLMVCHALANIHPNADDYVIEQWLQSNLCRCTGYEEIKDAIKSVISDNQSENNSI</sequence>
<evidence type="ECO:0000256" key="4">
    <source>
        <dbReference type="ARBA" id="ARBA00023004"/>
    </source>
</evidence>
<evidence type="ECO:0000256" key="5">
    <source>
        <dbReference type="ARBA" id="ARBA00023014"/>
    </source>
</evidence>
<dbReference type="InterPro" id="IPR006058">
    <property type="entry name" value="2Fe2S_fd_BS"/>
</dbReference>
<reference evidence="8" key="3">
    <citation type="submission" date="2021-02" db="EMBL/GenBank/DDBJ databases">
        <authorList>
            <person name="Dover N."/>
            <person name="Barash J.R."/>
            <person name="Bell J.M."/>
            <person name="Sylvester M.D."/>
            <person name="Arnon S."/>
        </authorList>
    </citation>
    <scope>NUCLEOTIDE SEQUENCE</scope>
    <source>
        <strain evidence="8">IBCA10-7060</strain>
    </source>
</reference>
<dbReference type="GO" id="GO:0016491">
    <property type="term" value="F:oxidoreductase activity"/>
    <property type="evidence" value="ECO:0007669"/>
    <property type="project" value="UniProtKB-KW"/>
</dbReference>
<dbReference type="PANTHER" id="PTHR44379">
    <property type="entry name" value="OXIDOREDUCTASE WITH IRON-SULFUR SUBUNIT"/>
    <property type="match status" value="1"/>
</dbReference>
<evidence type="ECO:0000313" key="9">
    <source>
        <dbReference type="Proteomes" id="UP000473887"/>
    </source>
</evidence>
<gene>
    <name evidence="7" type="ORF">EXM69_06025</name>
    <name evidence="8" type="ORF">JQS73_15160</name>
</gene>
<dbReference type="CDD" id="cd00207">
    <property type="entry name" value="fer2"/>
    <property type="match status" value="1"/>
</dbReference>
<evidence type="ECO:0000313" key="10">
    <source>
        <dbReference type="Proteomes" id="UP000663464"/>
    </source>
</evidence>
<protein>
    <submittedName>
        <fullName evidence="7">(2Fe-2S)-binding protein</fullName>
    </submittedName>
</protein>
<keyword evidence="3" id="KW-0560">Oxidoreductase</keyword>
<evidence type="ECO:0000313" key="8">
    <source>
        <dbReference type="EMBL" id="QRI52758.1"/>
    </source>
</evidence>
<evidence type="ECO:0000256" key="2">
    <source>
        <dbReference type="ARBA" id="ARBA00022723"/>
    </source>
</evidence>
<dbReference type="GO" id="GO:0051537">
    <property type="term" value="F:2 iron, 2 sulfur cluster binding"/>
    <property type="evidence" value="ECO:0007669"/>
    <property type="project" value="UniProtKB-KW"/>
</dbReference>
<dbReference type="InterPro" id="IPR012675">
    <property type="entry name" value="Beta-grasp_dom_sf"/>
</dbReference>
<keyword evidence="5" id="KW-0411">Iron-sulfur</keyword>
<dbReference type="Gene3D" id="3.10.20.30">
    <property type="match status" value="1"/>
</dbReference>
<dbReference type="InterPro" id="IPR001041">
    <property type="entry name" value="2Fe-2S_ferredoxin-type"/>
</dbReference>
<evidence type="ECO:0000256" key="1">
    <source>
        <dbReference type="ARBA" id="ARBA00022714"/>
    </source>
</evidence>
<dbReference type="SUPFAM" id="SSF54292">
    <property type="entry name" value="2Fe-2S ferredoxin-like"/>
    <property type="match status" value="1"/>
</dbReference>
<dbReference type="PROSITE" id="PS51085">
    <property type="entry name" value="2FE2S_FER_2"/>
    <property type="match status" value="1"/>
</dbReference>
<dbReference type="EMBL" id="SGKC01000008">
    <property type="protein sequence ID" value="NEZ91514.1"/>
    <property type="molecule type" value="Genomic_DNA"/>
</dbReference>
<reference evidence="8 10" key="1">
    <citation type="journal article" date="2014" name="J. Infect. Dis.">
        <title>Molecular characterization of a novel botulinum neurotoxin type H gene.</title>
        <authorList>
            <person name="Dover N."/>
            <person name="Barash J.R."/>
            <person name="Hill K.K."/>
            <person name="Xie G."/>
            <person name="Arnon S.S."/>
        </authorList>
    </citation>
    <scope>NUCLEOTIDE SEQUENCE [LARGE SCALE GENOMIC DNA]</scope>
    <source>
        <strain evidence="8 10">IBCA10-7060</strain>
    </source>
</reference>
<feature type="domain" description="2Fe-2S ferredoxin-type" evidence="6">
    <location>
        <begin position="8"/>
        <end position="84"/>
    </location>
</feature>
<dbReference type="PANTHER" id="PTHR44379:SF7">
    <property type="entry name" value="XANTHINE DEHYDROGENASE SUBUNIT E-RELATED"/>
    <property type="match status" value="1"/>
</dbReference>
<dbReference type="RefSeq" id="WP_004442492.1">
    <property type="nucleotide sequence ID" value="NZ_AP025140.1"/>
</dbReference>
<keyword evidence="1" id="KW-0001">2Fe-2S</keyword>
<dbReference type="SUPFAM" id="SSF47741">
    <property type="entry name" value="CO dehydrogenase ISP C-domain like"/>
    <property type="match status" value="1"/>
</dbReference>
<keyword evidence="4" id="KW-0408">Iron</keyword>
<dbReference type="Pfam" id="PF01799">
    <property type="entry name" value="Fer2_2"/>
    <property type="match status" value="1"/>
</dbReference>
<dbReference type="PROSITE" id="PS00197">
    <property type="entry name" value="2FE2S_FER_1"/>
    <property type="match status" value="1"/>
</dbReference>
<dbReference type="Pfam" id="PF00111">
    <property type="entry name" value="Fer2"/>
    <property type="match status" value="1"/>
</dbReference>